<comment type="similarity">
    <text evidence="1">Belongs to the IAA-amido conjugating enzyme family.</text>
</comment>
<keyword evidence="6" id="KW-1185">Reference proteome</keyword>
<feature type="domain" description="GH3 C-terminal" evidence="4">
    <location>
        <begin position="391"/>
        <end position="512"/>
    </location>
</feature>
<evidence type="ECO:0000259" key="3">
    <source>
        <dbReference type="Pfam" id="PF23571"/>
    </source>
</evidence>
<evidence type="ECO:0000313" key="6">
    <source>
        <dbReference type="Proteomes" id="UP000322667"/>
    </source>
</evidence>
<dbReference type="EMBL" id="CM017620">
    <property type="protein sequence ID" value="TYI03577.1"/>
    <property type="molecule type" value="Genomic_DNA"/>
</dbReference>
<evidence type="ECO:0008006" key="7">
    <source>
        <dbReference type="Google" id="ProtNLM"/>
    </source>
</evidence>
<accession>A0A5D2NHG7</accession>
<dbReference type="AlphaFoldDB" id="A0A5D2NHG7"/>
<proteinExistence type="inferred from homology"/>
<dbReference type="InterPro" id="IPR055377">
    <property type="entry name" value="GH3_M"/>
</dbReference>
<evidence type="ECO:0000313" key="5">
    <source>
        <dbReference type="EMBL" id="TYI03577.1"/>
    </source>
</evidence>
<dbReference type="Proteomes" id="UP000322667">
    <property type="component" value="Chromosome A11"/>
</dbReference>
<sequence>MKILEDLTNNAHELQEQMLEEILRRNAGTEYLSRFFPSGQADKLNFKTNVPIVTYEDTKPYIDRIANGEASSILFADPIIQFIRSGPDEGKSLSLYFSKPEIETPSGIVASPYLTFYSKTDIFQSNLAKFCTSPIETILCLDNKQSMFCQLLTGLLQRDEVVQLSSIFASVLARATKFLEDYWRELCCNIRTGYLSDWIIDPGCKNAMSLILTGPNPELADLIQQICEDKSWEGVIKKLWPKIKYISSICTGSMSQYISLLEFYGGGIPLVSPSYVSSEACFGINLQPLSKPFDVSYTFLPNTAYFEFLPVNKDGGGKAQETRTMDKPVDLANVKLGQFYEVVVTTLAGLYRYRVGDVLKVTGFYNKSPQFQFVERQNVVLSIDTEKTTEEDLSKAITNAKLILEPFGIMLTAYSSYSDTSSIPGRYVLFWELKMKGSNDLPKLDAKIMEECCCIVEESFGFTYKALRKGGAISALELRVVKHGSFDELMDFYISKGASITQYKPPCCLKSEDAIKILNSAMVGKFFSPKTMFLSALSEG</sequence>
<feature type="domain" description="GH3 middle" evidence="3">
    <location>
        <begin position="297"/>
        <end position="376"/>
    </location>
</feature>
<dbReference type="GO" id="GO:0016881">
    <property type="term" value="F:acid-amino acid ligase activity"/>
    <property type="evidence" value="ECO:0007669"/>
    <property type="project" value="TreeGrafter"/>
</dbReference>
<dbReference type="Pfam" id="PF23572">
    <property type="entry name" value="GH3_C"/>
    <property type="match status" value="1"/>
</dbReference>
<dbReference type="PANTHER" id="PTHR31901">
    <property type="entry name" value="GH3 DOMAIN-CONTAINING PROTEIN"/>
    <property type="match status" value="1"/>
</dbReference>
<dbReference type="Pfam" id="PF23571">
    <property type="entry name" value="GH3_M"/>
    <property type="match status" value="1"/>
</dbReference>
<name>A0A5D2NHG7_GOSTO</name>
<dbReference type="Pfam" id="PF03321">
    <property type="entry name" value="GH3"/>
    <property type="match status" value="2"/>
</dbReference>
<keyword evidence="2" id="KW-0436">Ligase</keyword>
<dbReference type="InterPro" id="IPR004993">
    <property type="entry name" value="GH3"/>
</dbReference>
<evidence type="ECO:0000256" key="2">
    <source>
        <dbReference type="ARBA" id="ARBA00022598"/>
    </source>
</evidence>
<reference evidence="5 6" key="1">
    <citation type="submission" date="2019-07" db="EMBL/GenBank/DDBJ databases">
        <title>WGS assembly of Gossypium tomentosum.</title>
        <authorList>
            <person name="Chen Z.J."/>
            <person name="Sreedasyam A."/>
            <person name="Ando A."/>
            <person name="Song Q."/>
            <person name="De L."/>
            <person name="Hulse-Kemp A."/>
            <person name="Ding M."/>
            <person name="Ye W."/>
            <person name="Kirkbride R."/>
            <person name="Jenkins J."/>
            <person name="Plott C."/>
            <person name="Lovell J."/>
            <person name="Lin Y.-M."/>
            <person name="Vaughn R."/>
            <person name="Liu B."/>
            <person name="Li W."/>
            <person name="Simpson S."/>
            <person name="Scheffler B."/>
            <person name="Saski C."/>
            <person name="Grover C."/>
            <person name="Hu G."/>
            <person name="Conover J."/>
            <person name="Carlson J."/>
            <person name="Shu S."/>
            <person name="Boston L."/>
            <person name="Williams M."/>
            <person name="Peterson D."/>
            <person name="Mcgee K."/>
            <person name="Jones D."/>
            <person name="Wendel J."/>
            <person name="Stelly D."/>
            <person name="Grimwood J."/>
            <person name="Schmutz J."/>
        </authorList>
    </citation>
    <scope>NUCLEOTIDE SEQUENCE [LARGE SCALE GENOMIC DNA]</scope>
    <source>
        <strain evidence="5">7179.01</strain>
    </source>
</reference>
<gene>
    <name evidence="5" type="ORF">ES332_A11G349000v1</name>
</gene>
<dbReference type="InterPro" id="IPR055378">
    <property type="entry name" value="GH3_C"/>
</dbReference>
<protein>
    <recommendedName>
        <fullName evidence="7">Indole-3-acetic acid-amido synthetase GH3.17-like</fullName>
    </recommendedName>
</protein>
<dbReference type="GO" id="GO:0005737">
    <property type="term" value="C:cytoplasm"/>
    <property type="evidence" value="ECO:0007669"/>
    <property type="project" value="TreeGrafter"/>
</dbReference>
<evidence type="ECO:0000256" key="1">
    <source>
        <dbReference type="ARBA" id="ARBA00008068"/>
    </source>
</evidence>
<dbReference type="PANTHER" id="PTHR31901:SF95">
    <property type="entry name" value="INDOLE-3-ACETIC ACID-AMIDO SYNTHETASE GH3.17-LIKE"/>
    <property type="match status" value="1"/>
</dbReference>
<evidence type="ECO:0000259" key="4">
    <source>
        <dbReference type="Pfam" id="PF23572"/>
    </source>
</evidence>
<organism evidence="5 6">
    <name type="scientific">Gossypium tomentosum</name>
    <name type="common">Hawaiian cotton</name>
    <name type="synonym">Gossypium sandvicense</name>
    <dbReference type="NCBI Taxonomy" id="34277"/>
    <lineage>
        <taxon>Eukaryota</taxon>
        <taxon>Viridiplantae</taxon>
        <taxon>Streptophyta</taxon>
        <taxon>Embryophyta</taxon>
        <taxon>Tracheophyta</taxon>
        <taxon>Spermatophyta</taxon>
        <taxon>Magnoliopsida</taxon>
        <taxon>eudicotyledons</taxon>
        <taxon>Gunneridae</taxon>
        <taxon>Pentapetalae</taxon>
        <taxon>rosids</taxon>
        <taxon>malvids</taxon>
        <taxon>Malvales</taxon>
        <taxon>Malvaceae</taxon>
        <taxon>Malvoideae</taxon>
        <taxon>Gossypium</taxon>
    </lineage>
</organism>